<sequence>MWSEADHIHTHSNSSSSYVDALSHFQSHRGLRTSGYKLRNHSQIVLGDGHHNNNTLNNHNNSSGVLPVRRRERGPGKEFGRFVEMFGFPEKRPQPFSQKRIFVASATPSSLHVFQRTGEVMLDSNGRPYQQEELEEHVNVSSTQETELYADNVTIEETEERIKMLEKLLMREKKRLQVLKEKQMLQNVKTVSPDILKQQLKQQQQEEEDQHWKSDMDDGLYKTHNPLPCSHTASDVESGYSVPTSLPASHNIHISSENNAHGIRILRNQRRGNDDDEDGNSYKITPKITENPSLSSRSREFVSQSNGDQQSSASPTPPRERIATATRATTAYGRSSWTLARHYAGWR</sequence>
<dbReference type="Proteomes" id="UP000192257">
    <property type="component" value="Unassembled WGS sequence"/>
</dbReference>
<gene>
    <name evidence="3" type="ORF">TM35_000151870</name>
</gene>
<feature type="compositionally biased region" description="Low complexity" evidence="2">
    <location>
        <begin position="52"/>
        <end position="61"/>
    </location>
</feature>
<dbReference type="VEuPathDB" id="TriTrypDB:TM35_000151870"/>
<accession>A0A1X0NVL9</accession>
<feature type="compositionally biased region" description="Polar residues" evidence="2">
    <location>
        <begin position="288"/>
        <end position="314"/>
    </location>
</feature>
<dbReference type="RefSeq" id="XP_028882822.1">
    <property type="nucleotide sequence ID" value="XM_029025839.1"/>
</dbReference>
<feature type="region of interest" description="Disordered" evidence="2">
    <location>
        <begin position="268"/>
        <end position="328"/>
    </location>
</feature>
<name>A0A1X0NVL9_9TRYP</name>
<reference evidence="3 4" key="1">
    <citation type="submission" date="2017-03" db="EMBL/GenBank/DDBJ databases">
        <title>An alternative strategy for trypanosome survival in the mammalian bloodstream revealed through genome and transcriptome analysis of the ubiquitous bovine parasite Trypanosoma (Megatrypanum) theileri.</title>
        <authorList>
            <person name="Kelly S."/>
            <person name="Ivens A."/>
            <person name="Mott A."/>
            <person name="O'Neill E."/>
            <person name="Emms D."/>
            <person name="Macleod O."/>
            <person name="Voorheis P."/>
            <person name="Matthews J."/>
            <person name="Matthews K."/>
            <person name="Carrington M."/>
        </authorList>
    </citation>
    <scope>NUCLEOTIDE SEQUENCE [LARGE SCALE GENOMIC DNA]</scope>
    <source>
        <strain evidence="3">Edinburgh</strain>
    </source>
</reference>
<protein>
    <submittedName>
        <fullName evidence="3">Uncharacterized protein</fullName>
    </submittedName>
</protein>
<dbReference type="GeneID" id="39985619"/>
<dbReference type="AlphaFoldDB" id="A0A1X0NVL9"/>
<keyword evidence="1" id="KW-0175">Coiled coil</keyword>
<feature type="coiled-coil region" evidence="1">
    <location>
        <begin position="155"/>
        <end position="182"/>
    </location>
</feature>
<keyword evidence="4" id="KW-1185">Reference proteome</keyword>
<evidence type="ECO:0000256" key="1">
    <source>
        <dbReference type="SAM" id="Coils"/>
    </source>
</evidence>
<feature type="region of interest" description="Disordered" evidence="2">
    <location>
        <begin position="198"/>
        <end position="244"/>
    </location>
</feature>
<dbReference type="EMBL" id="NBCO01000015">
    <property type="protein sequence ID" value="ORC88756.1"/>
    <property type="molecule type" value="Genomic_DNA"/>
</dbReference>
<dbReference type="OrthoDB" id="10569384at2759"/>
<comment type="caution">
    <text evidence="3">The sequence shown here is derived from an EMBL/GenBank/DDBJ whole genome shotgun (WGS) entry which is preliminary data.</text>
</comment>
<organism evidence="3 4">
    <name type="scientific">Trypanosoma theileri</name>
    <dbReference type="NCBI Taxonomy" id="67003"/>
    <lineage>
        <taxon>Eukaryota</taxon>
        <taxon>Discoba</taxon>
        <taxon>Euglenozoa</taxon>
        <taxon>Kinetoplastea</taxon>
        <taxon>Metakinetoplastina</taxon>
        <taxon>Trypanosomatida</taxon>
        <taxon>Trypanosomatidae</taxon>
        <taxon>Trypanosoma</taxon>
    </lineage>
</organism>
<feature type="compositionally biased region" description="Polar residues" evidence="2">
    <location>
        <begin position="231"/>
        <end position="244"/>
    </location>
</feature>
<evidence type="ECO:0000313" key="3">
    <source>
        <dbReference type="EMBL" id="ORC88756.1"/>
    </source>
</evidence>
<evidence type="ECO:0000256" key="2">
    <source>
        <dbReference type="SAM" id="MobiDB-lite"/>
    </source>
</evidence>
<feature type="region of interest" description="Disordered" evidence="2">
    <location>
        <begin position="49"/>
        <end position="70"/>
    </location>
</feature>
<proteinExistence type="predicted"/>
<feature type="compositionally biased region" description="Basic and acidic residues" evidence="2">
    <location>
        <begin position="210"/>
        <end position="221"/>
    </location>
</feature>
<evidence type="ECO:0000313" key="4">
    <source>
        <dbReference type="Proteomes" id="UP000192257"/>
    </source>
</evidence>